<proteinExistence type="inferred from homology"/>
<dbReference type="GO" id="GO:0019843">
    <property type="term" value="F:rRNA binding"/>
    <property type="evidence" value="ECO:0007669"/>
    <property type="project" value="UniProtKB-KW"/>
</dbReference>
<evidence type="ECO:0000256" key="3">
    <source>
        <dbReference type="ARBA" id="ARBA00022884"/>
    </source>
</evidence>
<evidence type="ECO:0000313" key="7">
    <source>
        <dbReference type="EMBL" id="MPM37688.1"/>
    </source>
</evidence>
<keyword evidence="2" id="KW-0699">rRNA-binding</keyword>
<dbReference type="InterPro" id="IPR020070">
    <property type="entry name" value="Ribosomal_bL9_N"/>
</dbReference>
<accession>A0A644ZBN6</accession>
<keyword evidence="5" id="KW-0687">Ribonucleoprotein</keyword>
<comment type="caution">
    <text evidence="7">The sequence shown here is derived from an EMBL/GenBank/DDBJ whole genome shotgun (WGS) entry which is preliminary data.</text>
</comment>
<comment type="similarity">
    <text evidence="1">Belongs to the bacterial ribosomal protein bL9 family.</text>
</comment>
<dbReference type="InterPro" id="IPR020594">
    <property type="entry name" value="Ribosomal_bL9_bac/chp"/>
</dbReference>
<dbReference type="PROSITE" id="PS00651">
    <property type="entry name" value="RIBOSOMAL_L9"/>
    <property type="match status" value="1"/>
</dbReference>
<evidence type="ECO:0000259" key="6">
    <source>
        <dbReference type="PROSITE" id="PS00651"/>
    </source>
</evidence>
<dbReference type="InterPro" id="IPR000244">
    <property type="entry name" value="Ribosomal_bL9"/>
</dbReference>
<dbReference type="GO" id="GO:0003735">
    <property type="term" value="F:structural constituent of ribosome"/>
    <property type="evidence" value="ECO:0007669"/>
    <property type="project" value="InterPro"/>
</dbReference>
<keyword evidence="3" id="KW-0694">RNA-binding</keyword>
<dbReference type="InterPro" id="IPR020069">
    <property type="entry name" value="Ribosomal_bL9_C"/>
</dbReference>
<organism evidence="7">
    <name type="scientific">bioreactor metagenome</name>
    <dbReference type="NCBI Taxonomy" id="1076179"/>
    <lineage>
        <taxon>unclassified sequences</taxon>
        <taxon>metagenomes</taxon>
        <taxon>ecological metagenomes</taxon>
    </lineage>
</organism>
<dbReference type="AlphaFoldDB" id="A0A644ZBN6"/>
<gene>
    <name evidence="7" type="primary">rplI_29</name>
    <name evidence="7" type="ORF">SDC9_84307</name>
</gene>
<reference evidence="7" key="1">
    <citation type="submission" date="2019-08" db="EMBL/GenBank/DDBJ databases">
        <authorList>
            <person name="Kucharzyk K."/>
            <person name="Murdoch R.W."/>
            <person name="Higgins S."/>
            <person name="Loffler F."/>
        </authorList>
    </citation>
    <scope>NUCLEOTIDE SEQUENCE</scope>
</reference>
<dbReference type="InterPro" id="IPR036935">
    <property type="entry name" value="Ribosomal_bL9_N_sf"/>
</dbReference>
<dbReference type="Pfam" id="PF03948">
    <property type="entry name" value="Ribosomal_L9_C"/>
    <property type="match status" value="1"/>
</dbReference>
<feature type="domain" description="Ribosomal protein L9" evidence="6">
    <location>
        <begin position="13"/>
        <end position="40"/>
    </location>
</feature>
<dbReference type="GO" id="GO:1990904">
    <property type="term" value="C:ribonucleoprotein complex"/>
    <property type="evidence" value="ECO:0007669"/>
    <property type="project" value="UniProtKB-KW"/>
</dbReference>
<dbReference type="PANTHER" id="PTHR21368">
    <property type="entry name" value="50S RIBOSOMAL PROTEIN L9"/>
    <property type="match status" value="1"/>
</dbReference>
<keyword evidence="4 7" id="KW-0689">Ribosomal protein</keyword>
<dbReference type="GO" id="GO:0006412">
    <property type="term" value="P:translation"/>
    <property type="evidence" value="ECO:0007669"/>
    <property type="project" value="InterPro"/>
</dbReference>
<dbReference type="InterPro" id="IPR009027">
    <property type="entry name" value="Ribosomal_bL9/RNase_H1_N"/>
</dbReference>
<sequence>MKVILQQDVKGQGKKGQLIEVSDGYARNFLLPRKLATEATADNLNKLQMQEKARLAQEARERAEALALVERLKSCLVKVSAKAGTGGRLFGSITSKEISDALQAQHGIAIPKSKMVQDEPIKSFGSYEIKCRLGYEITGTVYVIVTEEK</sequence>
<dbReference type="HAMAP" id="MF_00503">
    <property type="entry name" value="Ribosomal_bL9"/>
    <property type="match status" value="1"/>
</dbReference>
<evidence type="ECO:0000256" key="5">
    <source>
        <dbReference type="ARBA" id="ARBA00023274"/>
    </source>
</evidence>
<dbReference type="Gene3D" id="3.10.430.100">
    <property type="entry name" value="Ribosomal protein L9, C-terminal domain"/>
    <property type="match status" value="1"/>
</dbReference>
<dbReference type="InterPro" id="IPR036791">
    <property type="entry name" value="Ribosomal_bL9_C_sf"/>
</dbReference>
<dbReference type="Pfam" id="PF01281">
    <property type="entry name" value="Ribosomal_L9_N"/>
    <property type="match status" value="1"/>
</dbReference>
<dbReference type="SUPFAM" id="SSF55658">
    <property type="entry name" value="L9 N-domain-like"/>
    <property type="match status" value="1"/>
</dbReference>
<evidence type="ECO:0000256" key="1">
    <source>
        <dbReference type="ARBA" id="ARBA00010605"/>
    </source>
</evidence>
<evidence type="ECO:0000256" key="2">
    <source>
        <dbReference type="ARBA" id="ARBA00022730"/>
    </source>
</evidence>
<protein>
    <submittedName>
        <fullName evidence="7">50S ribosomal protein L9</fullName>
    </submittedName>
</protein>
<dbReference type="NCBIfam" id="TIGR00158">
    <property type="entry name" value="L9"/>
    <property type="match status" value="1"/>
</dbReference>
<dbReference type="EMBL" id="VSSQ01008033">
    <property type="protein sequence ID" value="MPM37688.1"/>
    <property type="molecule type" value="Genomic_DNA"/>
</dbReference>
<dbReference type="SUPFAM" id="SSF55653">
    <property type="entry name" value="Ribosomal protein L9 C-domain"/>
    <property type="match status" value="1"/>
</dbReference>
<name>A0A644ZBN6_9ZZZZ</name>
<dbReference type="FunFam" id="3.40.5.10:FF:000002">
    <property type="entry name" value="50S ribosomal protein L9"/>
    <property type="match status" value="1"/>
</dbReference>
<evidence type="ECO:0000256" key="4">
    <source>
        <dbReference type="ARBA" id="ARBA00022980"/>
    </source>
</evidence>
<dbReference type="Gene3D" id="3.40.5.10">
    <property type="entry name" value="Ribosomal protein L9, N-terminal domain"/>
    <property type="match status" value="1"/>
</dbReference>
<dbReference type="GO" id="GO:0005840">
    <property type="term" value="C:ribosome"/>
    <property type="evidence" value="ECO:0007669"/>
    <property type="project" value="UniProtKB-KW"/>
</dbReference>